<evidence type="ECO:0000313" key="3">
    <source>
        <dbReference type="EMBL" id="MDV6271181.1"/>
    </source>
</evidence>
<keyword evidence="4" id="KW-1185">Reference proteome</keyword>
<proteinExistence type="inferred from homology"/>
<dbReference type="RefSeq" id="WP_317545642.1">
    <property type="nucleotide sequence ID" value="NZ_JAWLKB010000033.1"/>
</dbReference>
<dbReference type="EMBL" id="JAWLKB010000033">
    <property type="protein sequence ID" value="MDV6271181.1"/>
    <property type="molecule type" value="Genomic_DNA"/>
</dbReference>
<name>A0ABU4C4J0_RHOGO</name>
<dbReference type="SUPFAM" id="SSF51735">
    <property type="entry name" value="NAD(P)-binding Rossmann-fold domains"/>
    <property type="match status" value="1"/>
</dbReference>
<dbReference type="GO" id="GO:0016491">
    <property type="term" value="F:oxidoreductase activity"/>
    <property type="evidence" value="ECO:0007669"/>
    <property type="project" value="UniProtKB-KW"/>
</dbReference>
<comment type="caution">
    <text evidence="3">The sequence shown here is derived from an EMBL/GenBank/DDBJ whole genome shotgun (WGS) entry which is preliminary data.</text>
</comment>
<dbReference type="Proteomes" id="UP001185927">
    <property type="component" value="Unassembled WGS sequence"/>
</dbReference>
<gene>
    <name evidence="3" type="ORF">R3Q16_31645</name>
</gene>
<dbReference type="PROSITE" id="PS00061">
    <property type="entry name" value="ADH_SHORT"/>
    <property type="match status" value="1"/>
</dbReference>
<organism evidence="3 4">
    <name type="scientific">Rhodococcus globerulus</name>
    <dbReference type="NCBI Taxonomy" id="33008"/>
    <lineage>
        <taxon>Bacteria</taxon>
        <taxon>Bacillati</taxon>
        <taxon>Actinomycetota</taxon>
        <taxon>Actinomycetes</taxon>
        <taxon>Mycobacteriales</taxon>
        <taxon>Nocardiaceae</taxon>
        <taxon>Rhodococcus</taxon>
    </lineage>
</organism>
<protein>
    <submittedName>
        <fullName evidence="3">SDR family oxidoreductase</fullName>
        <ecNumber evidence="3">1.-.-.-</ecNumber>
    </submittedName>
</protein>
<dbReference type="PANTHER" id="PTHR24321">
    <property type="entry name" value="DEHYDROGENASES, SHORT CHAIN"/>
    <property type="match status" value="1"/>
</dbReference>
<dbReference type="Pfam" id="PF13561">
    <property type="entry name" value="adh_short_C2"/>
    <property type="match status" value="1"/>
</dbReference>
<dbReference type="PRINTS" id="PR00080">
    <property type="entry name" value="SDRFAMILY"/>
</dbReference>
<dbReference type="PRINTS" id="PR00081">
    <property type="entry name" value="GDHRDH"/>
</dbReference>
<keyword evidence="2 3" id="KW-0560">Oxidoreductase</keyword>
<dbReference type="InterPro" id="IPR020904">
    <property type="entry name" value="Sc_DH/Rdtase_CS"/>
</dbReference>
<accession>A0ABU4C4J0</accession>
<dbReference type="CDD" id="cd05233">
    <property type="entry name" value="SDR_c"/>
    <property type="match status" value="1"/>
</dbReference>
<evidence type="ECO:0000256" key="1">
    <source>
        <dbReference type="ARBA" id="ARBA00006484"/>
    </source>
</evidence>
<dbReference type="InterPro" id="IPR002347">
    <property type="entry name" value="SDR_fam"/>
</dbReference>
<reference evidence="3 4" key="1">
    <citation type="submission" date="2023-10" db="EMBL/GenBank/DDBJ databases">
        <title>Development of a sustainable strategy for remediation of hydrocarbon-contaminated territories based on the waste exchange concept.</title>
        <authorList>
            <person name="Krivoruchko A."/>
        </authorList>
    </citation>
    <scope>NUCLEOTIDE SEQUENCE [LARGE SCALE GENOMIC DNA]</scope>
    <source>
        <strain evidence="3 4">IEGM 1203</strain>
    </source>
</reference>
<evidence type="ECO:0000313" key="4">
    <source>
        <dbReference type="Proteomes" id="UP001185927"/>
    </source>
</evidence>
<dbReference type="Gene3D" id="3.40.50.720">
    <property type="entry name" value="NAD(P)-binding Rossmann-like Domain"/>
    <property type="match status" value="1"/>
</dbReference>
<dbReference type="PANTHER" id="PTHR24321:SF8">
    <property type="entry name" value="ESTRADIOL 17-BETA-DEHYDROGENASE 8-RELATED"/>
    <property type="match status" value="1"/>
</dbReference>
<comment type="similarity">
    <text evidence="1">Belongs to the short-chain dehydrogenases/reductases (SDR) family.</text>
</comment>
<dbReference type="InterPro" id="IPR036291">
    <property type="entry name" value="NAD(P)-bd_dom_sf"/>
</dbReference>
<dbReference type="EC" id="1.-.-.-" evidence="3"/>
<evidence type="ECO:0000256" key="2">
    <source>
        <dbReference type="ARBA" id="ARBA00023002"/>
    </source>
</evidence>
<sequence length="250" mass="25784">MTNRDLESLTAIVTGAASGIGLAAALLLQQRGATVAVLDLAVDDLPEGLLGFEADVTDRLQVDDAVRCAALRLDGLDILVNNAGIGAQGTVEENTDEEWHRVLDVNVVGMARVSAAALPYLRASSSAAIVNTCSIAATNGLPSRALYSASKGAVFALTHAMATDYVAEGIRVNAVSPGTASTPWVDRLLAQAADPDAERAALNARQAIGRLVTPEEVAEAITFLASPSNGSMTGVVLEVDGGLSHLRVRT</sequence>